<dbReference type="PANTHER" id="PTHR44688:SF16">
    <property type="entry name" value="DNA-BINDING TRANSCRIPTIONAL ACTIVATOR DEVR_DOSR"/>
    <property type="match status" value="1"/>
</dbReference>
<dbReference type="GO" id="GO:0006355">
    <property type="term" value="P:regulation of DNA-templated transcription"/>
    <property type="evidence" value="ECO:0007669"/>
    <property type="project" value="InterPro"/>
</dbReference>
<dbReference type="AlphaFoldDB" id="A0A261U0I2"/>
<evidence type="ECO:0000313" key="5">
    <source>
        <dbReference type="EMBL" id="OZI55379.1"/>
    </source>
</evidence>
<dbReference type="PROSITE" id="PS50043">
    <property type="entry name" value="HTH_LUXR_2"/>
    <property type="match status" value="1"/>
</dbReference>
<name>A0A261U0I2_9BORD</name>
<gene>
    <name evidence="5" type="ORF">CAL25_02960</name>
</gene>
<dbReference type="CDD" id="cd06170">
    <property type="entry name" value="LuxR_C_like"/>
    <property type="match status" value="1"/>
</dbReference>
<dbReference type="PROSITE" id="PS00622">
    <property type="entry name" value="HTH_LUXR_1"/>
    <property type="match status" value="1"/>
</dbReference>
<dbReference type="SUPFAM" id="SSF46894">
    <property type="entry name" value="C-terminal effector domain of the bipartite response regulators"/>
    <property type="match status" value="1"/>
</dbReference>
<accession>A0A261U0I2</accession>
<proteinExistence type="predicted"/>
<dbReference type="InterPro" id="IPR036388">
    <property type="entry name" value="WH-like_DNA-bd_sf"/>
</dbReference>
<sequence length="78" mass="8486">MTLLLTPREIECLRWAAAGYPSNAIGVRLGIRPRTVEFHLTNAREKLGSRNRCAAVARAQQLGLLTPPVPLPAQKPAS</sequence>
<dbReference type="PRINTS" id="PR00038">
    <property type="entry name" value="HTHLUXR"/>
</dbReference>
<dbReference type="Proteomes" id="UP000216913">
    <property type="component" value="Unassembled WGS sequence"/>
</dbReference>
<evidence type="ECO:0000256" key="2">
    <source>
        <dbReference type="ARBA" id="ARBA00023125"/>
    </source>
</evidence>
<dbReference type="PANTHER" id="PTHR44688">
    <property type="entry name" value="DNA-BINDING TRANSCRIPTIONAL ACTIVATOR DEVR_DOSR"/>
    <property type="match status" value="1"/>
</dbReference>
<dbReference type="RefSeq" id="WP_094798433.1">
    <property type="nucleotide sequence ID" value="NZ_NEVN01000001.1"/>
</dbReference>
<keyword evidence="1" id="KW-0805">Transcription regulation</keyword>
<dbReference type="Pfam" id="PF00196">
    <property type="entry name" value="GerE"/>
    <property type="match status" value="1"/>
</dbReference>
<organism evidence="5 6">
    <name type="scientific">Bordetella genomosp. 5</name>
    <dbReference type="NCBI Taxonomy" id="1395608"/>
    <lineage>
        <taxon>Bacteria</taxon>
        <taxon>Pseudomonadati</taxon>
        <taxon>Pseudomonadota</taxon>
        <taxon>Betaproteobacteria</taxon>
        <taxon>Burkholderiales</taxon>
        <taxon>Alcaligenaceae</taxon>
        <taxon>Bordetella</taxon>
    </lineage>
</organism>
<dbReference type="GO" id="GO:0003677">
    <property type="term" value="F:DNA binding"/>
    <property type="evidence" value="ECO:0007669"/>
    <property type="project" value="UniProtKB-KW"/>
</dbReference>
<dbReference type="EMBL" id="NEVP01000001">
    <property type="protein sequence ID" value="OZI55379.1"/>
    <property type="molecule type" value="Genomic_DNA"/>
</dbReference>
<dbReference type="SMART" id="SM00421">
    <property type="entry name" value="HTH_LUXR"/>
    <property type="match status" value="1"/>
</dbReference>
<evidence type="ECO:0000313" key="6">
    <source>
        <dbReference type="Proteomes" id="UP000216913"/>
    </source>
</evidence>
<dbReference type="Gene3D" id="1.10.10.10">
    <property type="entry name" value="Winged helix-like DNA-binding domain superfamily/Winged helix DNA-binding domain"/>
    <property type="match status" value="1"/>
</dbReference>
<dbReference type="OrthoDB" id="9774661at2"/>
<feature type="domain" description="HTH luxR-type" evidence="4">
    <location>
        <begin position="1"/>
        <end position="63"/>
    </location>
</feature>
<protein>
    <recommendedName>
        <fullName evidence="4">HTH luxR-type domain-containing protein</fullName>
    </recommendedName>
</protein>
<keyword evidence="2" id="KW-0238">DNA-binding</keyword>
<keyword evidence="3" id="KW-0804">Transcription</keyword>
<evidence type="ECO:0000259" key="4">
    <source>
        <dbReference type="PROSITE" id="PS50043"/>
    </source>
</evidence>
<evidence type="ECO:0000256" key="1">
    <source>
        <dbReference type="ARBA" id="ARBA00023015"/>
    </source>
</evidence>
<comment type="caution">
    <text evidence="5">The sequence shown here is derived from an EMBL/GenBank/DDBJ whole genome shotgun (WGS) entry which is preliminary data.</text>
</comment>
<keyword evidence="6" id="KW-1185">Reference proteome</keyword>
<reference evidence="5 6" key="1">
    <citation type="submission" date="2017-05" db="EMBL/GenBank/DDBJ databases">
        <title>Complete and WGS of Bordetella genogroups.</title>
        <authorList>
            <person name="Spilker T."/>
            <person name="LiPuma J."/>
        </authorList>
    </citation>
    <scope>NUCLEOTIDE SEQUENCE [LARGE SCALE GENOMIC DNA]</scope>
    <source>
        <strain evidence="5 6">AU10456</strain>
    </source>
</reference>
<dbReference type="InterPro" id="IPR016032">
    <property type="entry name" value="Sig_transdc_resp-reg_C-effctor"/>
</dbReference>
<evidence type="ECO:0000256" key="3">
    <source>
        <dbReference type="ARBA" id="ARBA00023163"/>
    </source>
</evidence>
<dbReference type="InterPro" id="IPR000792">
    <property type="entry name" value="Tscrpt_reg_LuxR_C"/>
</dbReference>